<feature type="transmembrane region" description="Helical" evidence="1">
    <location>
        <begin position="322"/>
        <end position="342"/>
    </location>
</feature>
<keyword evidence="1" id="KW-0812">Transmembrane</keyword>
<sequence length="578" mass="63845">MILNNPKSQVDKSWSSWVIVLLLLVWIAIAAGLRFTYLAGKPPWSDEFATLVFSLGNSFRSVPLDQVITSDTLLAPLKPNSSASINSVINNLITESNHPPLYFVLTHLWLKLFPAHGKLVSLWLARSLSVLLGVISIPAMFGLGWLGFRSSLVGHFAAALMAVSPYGIYLAQEARHYTLGILLVIASVSCLVYATRSLRQQTPLPIYIALIWIIVNSLGIAVHYFFVLVIAAVGVVMLGLRIRSGGSVFSWKYWWRIYAVALGTLMGVLVWLPILPRPSSNRLTEWVHQDTTLSNLLEPLARLLSWMITMVVMLPVEGQSLPIMVASGLVTVILVLLIVQLLRRGLRIQSLHSQTKVMTQVLGGFVVGAIALFLLITYGLGIDLTLAARYQFVYFPIVIILLAASFASCWRAAQGKDQQWVALILLMGLVGGVIVASHVSYQKADRPDLAIAKMLEISDSQSQSLPVLIATVHKSHEQTGEIMGLAWELNRRQVVDAAINSPQFLLAHKDTEPRVATETLQKTVAQLPKPLELWVVNFSASVELKAQGCIKDKQSISKVPGYRFRRYYCQNHGAEGIE</sequence>
<dbReference type="OrthoDB" id="416237at2"/>
<keyword evidence="1" id="KW-1133">Transmembrane helix</keyword>
<evidence type="ECO:0000256" key="1">
    <source>
        <dbReference type="SAM" id="Phobius"/>
    </source>
</evidence>
<evidence type="ECO:0000313" key="3">
    <source>
        <dbReference type="Proteomes" id="UP000177870"/>
    </source>
</evidence>
<accession>A0A1D8U1K3</accession>
<dbReference type="EMBL" id="CP017599">
    <property type="protein sequence ID" value="AOX03772.1"/>
    <property type="molecule type" value="Genomic_DNA"/>
</dbReference>
<organism evidence="2 3">
    <name type="scientific">Moorena producens PAL-8-15-08-1</name>
    <dbReference type="NCBI Taxonomy" id="1458985"/>
    <lineage>
        <taxon>Bacteria</taxon>
        <taxon>Bacillati</taxon>
        <taxon>Cyanobacteriota</taxon>
        <taxon>Cyanophyceae</taxon>
        <taxon>Coleofasciculales</taxon>
        <taxon>Coleofasciculaceae</taxon>
        <taxon>Moorena</taxon>
    </lineage>
</organism>
<feature type="transmembrane region" description="Helical" evidence="1">
    <location>
        <begin position="420"/>
        <end position="441"/>
    </location>
</feature>
<feature type="transmembrane region" description="Helical" evidence="1">
    <location>
        <begin position="253"/>
        <end position="275"/>
    </location>
</feature>
<dbReference type="Proteomes" id="UP000177870">
    <property type="component" value="Chromosome"/>
</dbReference>
<feature type="transmembrane region" description="Helical" evidence="1">
    <location>
        <begin position="392"/>
        <end position="413"/>
    </location>
</feature>
<feature type="transmembrane region" description="Helical" evidence="1">
    <location>
        <begin position="17"/>
        <end position="37"/>
    </location>
</feature>
<reference evidence="3" key="1">
    <citation type="submission" date="2016-10" db="EMBL/GenBank/DDBJ databases">
        <title>Comparative genomics uncovers the prolific and rare metabolic potential of the cyanobacterial genus Moorea.</title>
        <authorList>
            <person name="Leao T."/>
            <person name="Castelao G."/>
            <person name="Korobeynikov A."/>
            <person name="Monroe E.A."/>
            <person name="Podell S."/>
            <person name="Glukhov E."/>
            <person name="Allen E."/>
            <person name="Gerwick W.H."/>
            <person name="Gerwick L."/>
        </authorList>
    </citation>
    <scope>NUCLEOTIDE SEQUENCE [LARGE SCALE GENOMIC DNA]</scope>
    <source>
        <strain evidence="3">PAL-8-15-08-1</strain>
    </source>
</reference>
<dbReference type="KEGG" id="mpro:BJP34_33945"/>
<name>A0A1D8U1K3_9CYAN</name>
<dbReference type="STRING" id="1458985.BJP34_33945"/>
<evidence type="ECO:0000313" key="2">
    <source>
        <dbReference type="EMBL" id="AOX03772.1"/>
    </source>
</evidence>
<keyword evidence="1" id="KW-0472">Membrane</keyword>
<feature type="transmembrane region" description="Helical" evidence="1">
    <location>
        <begin position="152"/>
        <end position="171"/>
    </location>
</feature>
<protein>
    <submittedName>
        <fullName evidence="2">Uncharacterized protein</fullName>
    </submittedName>
</protein>
<feature type="transmembrane region" description="Helical" evidence="1">
    <location>
        <begin position="123"/>
        <end position="145"/>
    </location>
</feature>
<proteinExistence type="predicted"/>
<dbReference type="AlphaFoldDB" id="A0A1D8U1K3"/>
<dbReference type="RefSeq" id="WP_070396140.1">
    <property type="nucleotide sequence ID" value="NZ_CP017599.1"/>
</dbReference>
<feature type="transmembrane region" description="Helical" evidence="1">
    <location>
        <begin position="177"/>
        <end position="194"/>
    </location>
</feature>
<feature type="transmembrane region" description="Helical" evidence="1">
    <location>
        <begin position="362"/>
        <end position="380"/>
    </location>
</feature>
<gene>
    <name evidence="2" type="ORF">BJP34_33945</name>
</gene>
<feature type="transmembrane region" description="Helical" evidence="1">
    <location>
        <begin position="206"/>
        <end position="233"/>
    </location>
</feature>